<dbReference type="KEGG" id="blac:94345373"/>
<dbReference type="RefSeq" id="XP_067816281.1">
    <property type="nucleotide sequence ID" value="XM_067959702.1"/>
</dbReference>
<dbReference type="GeneID" id="94345373"/>
<name>A0A976ICF0_BRELC</name>
<sequence length="86" mass="10210">MDKPTLVLNREYQTSHGRSQAFVKAFDNRLPSVVEMPLCRALWWLMWKVAWRSLGIIGRCKNIKNRIPTEKYHIAWRPSHDRGIYA</sequence>
<dbReference type="Proteomes" id="UP000294530">
    <property type="component" value="Unassembled WGS sequence"/>
</dbReference>
<evidence type="ECO:0000313" key="2">
    <source>
        <dbReference type="Proteomes" id="UP000294530"/>
    </source>
</evidence>
<evidence type="ECO:0000313" key="1">
    <source>
        <dbReference type="EMBL" id="TDH66782.1"/>
    </source>
</evidence>
<comment type="caution">
    <text evidence="1">The sequence shown here is derived from an EMBL/GenBank/DDBJ whole genome shotgun (WGS) entry which is preliminary data.</text>
</comment>
<gene>
    <name evidence="1" type="ORF">CCR75_001600</name>
</gene>
<dbReference type="AlphaFoldDB" id="A0A976ICF0"/>
<reference evidence="1 2" key="1">
    <citation type="journal article" date="2021" name="Genome Biol.">
        <title>AFLAP: assembly-free linkage analysis pipeline using k-mers from genome sequencing data.</title>
        <authorList>
            <person name="Fletcher K."/>
            <person name="Zhang L."/>
            <person name="Gil J."/>
            <person name="Han R."/>
            <person name="Cavanaugh K."/>
            <person name="Michelmore R."/>
        </authorList>
    </citation>
    <scope>NUCLEOTIDE SEQUENCE [LARGE SCALE GENOMIC DNA]</scope>
    <source>
        <strain evidence="1 2">SF5</strain>
    </source>
</reference>
<keyword evidence="2" id="KW-1185">Reference proteome</keyword>
<protein>
    <submittedName>
        <fullName evidence="1">Uncharacterized protein</fullName>
    </submittedName>
</protein>
<dbReference type="EMBL" id="SHOA02000014">
    <property type="protein sequence ID" value="TDH66782.1"/>
    <property type="molecule type" value="Genomic_DNA"/>
</dbReference>
<organism evidence="1 2">
    <name type="scientific">Bremia lactucae</name>
    <name type="common">Lettuce downy mildew</name>
    <dbReference type="NCBI Taxonomy" id="4779"/>
    <lineage>
        <taxon>Eukaryota</taxon>
        <taxon>Sar</taxon>
        <taxon>Stramenopiles</taxon>
        <taxon>Oomycota</taxon>
        <taxon>Peronosporomycetes</taxon>
        <taxon>Peronosporales</taxon>
        <taxon>Peronosporaceae</taxon>
        <taxon>Bremia</taxon>
    </lineage>
</organism>
<proteinExistence type="predicted"/>
<accession>A0A976ICF0</accession>